<dbReference type="Proteomes" id="UP001447188">
    <property type="component" value="Unassembled WGS sequence"/>
</dbReference>
<evidence type="ECO:0000259" key="1">
    <source>
        <dbReference type="Pfam" id="PF12770"/>
    </source>
</evidence>
<evidence type="ECO:0000313" key="3">
    <source>
        <dbReference type="Proteomes" id="UP001447188"/>
    </source>
</evidence>
<keyword evidence="3" id="KW-1185">Reference proteome</keyword>
<comment type="caution">
    <text evidence="2">The sequence shown here is derived from an EMBL/GenBank/DDBJ whole genome shotgun (WGS) entry which is preliminary data.</text>
</comment>
<reference evidence="2 3" key="1">
    <citation type="submission" date="2024-02" db="EMBL/GenBank/DDBJ databases">
        <title>Discinaceae phylogenomics.</title>
        <authorList>
            <person name="Dirks A.C."/>
            <person name="James T.Y."/>
        </authorList>
    </citation>
    <scope>NUCLEOTIDE SEQUENCE [LARGE SCALE GENOMIC DNA]</scope>
    <source>
        <strain evidence="2 3">ACD0624</strain>
    </source>
</reference>
<dbReference type="Pfam" id="PF12770">
    <property type="entry name" value="CHAT"/>
    <property type="match status" value="1"/>
</dbReference>
<dbReference type="EMBL" id="JBBBZM010000104">
    <property type="protein sequence ID" value="KAL0634097.1"/>
    <property type="molecule type" value="Genomic_DNA"/>
</dbReference>
<accession>A0ABR3GDR5</accession>
<feature type="domain" description="CHAT" evidence="1">
    <location>
        <begin position="1029"/>
        <end position="1381"/>
    </location>
</feature>
<sequence length="1382" mass="150570">MTHPMENIEVIDILRNTFLATGDIDYLDNAIGLAKEMIAENPPADTLLVLRSLLSSLSEIKSPGALFEDIQLDAQQVDDTHSKAVKTLDNQFDSTVEGSVFSVSGLEPGIILATPGAGPNWILDCAQVLAHPVENIEVVQTLYDTFLATGDVDYLDNAIGLVKEMIVEKPPADAILFLQSLLSSLLVMESRSTGLETGGKATQPIEETSPTPAVVDGSSATITIRTSGHATASENPIETFEIIKSLSYEFHRTGEIDFLDNAIGLTEGMIAANPRPDALIYLQSILSGLSELRSSMPWEDVKLVETLEIQFEATGEIDYLDIAIGIMKGMVGANPSANIMKSYFSKLLGKRFERTGDLDALEQAIKHTTEIVVATPPGHAKLAILGDLSDYLFRRFKRLGAMDDLEGAIQACKDAVAATPPDDPDRANRLNNLSCCLCSRYERLGLLDDLEKAIQACEGALAATPTDDPSRSEVLDNLSCYLSDRFDRLGEPKDLERVIQAREVVLAATPPGHPDRVAVLNNLSKGLFNRFERLGELDGLEKAIQVCEEAVQEAPQNHPGRLMALTNLGTHHGARFERLGARDDLTKAIQLIEKALIETPLNDPDRALRLSNLGSYFCGRFLRFGAVSDLEKALWMGEEALAVTPPDHFGRTRCLNNLSGYYTIRFRQSGVIGDLEQAIKRGEEALAGTHPDHPCRSSRVNNLSHQFFDRYGMLGSLADLDKAIRTSEDAVTMTPPNHQSRSLTLLQLATVLQARFLKTDSGSDFERSLRASLDAWDSRLCSPGERIEAARFAVNLLVSAEMWVQASSLLGDAVKLLPEVSPRILGRGDQEHMLSKFNQLAADAISLALQTGSTPSHCLSLLELGRGIIMGMTIDCRSDLSELRLRSPDSFNTLNRLRNEIDSPSVETHQEPNSVYTDENQRTRRVQAIDEMGETLRYIRRLPGFDGFQLPPSADELIQMGAEGPIVIFNTTVFRSDAIIVTGSNIKSLALPGLVFSEAQDRMRELTGLVRGKRSTYPSRNKEMGKILLWLWEVAVEPVFQTLGLVAINDPAPVGDPVAISDCKLPRVWWIDVGPLAMAPFHAAGDHSIGSTRNTLSRAISSYIPTIKALSYAREKRLELLSNQDSRLLLVAMPTTPDTPAVPTVPASPGTPAVPGTPSIPATLTSPAIPRTHGTPATHPTLAVPGVDAKKWKPLKNAIKEVENIMDMVRNEARIVTRLDSPSTAQVLEELPAYHAIHFACHGVSDRMNPSNSHLLLLGNTSTEPGMLTVGAISNMNIENAQVAYLSACSTADNPSSALADESIHIASGFQLAGFSHVLATQWESDDAACRRVAGEFYGSLYKGSEKGHRAVSTAFHYAVKNLRKDILGQPIKWASFIHTGA</sequence>
<dbReference type="Gene3D" id="1.25.40.10">
    <property type="entry name" value="Tetratricopeptide repeat domain"/>
    <property type="match status" value="2"/>
</dbReference>
<proteinExistence type="predicted"/>
<dbReference type="SUPFAM" id="SSF48452">
    <property type="entry name" value="TPR-like"/>
    <property type="match status" value="2"/>
</dbReference>
<evidence type="ECO:0000313" key="2">
    <source>
        <dbReference type="EMBL" id="KAL0634097.1"/>
    </source>
</evidence>
<gene>
    <name evidence="2" type="ORF">Q9L58_006976</name>
</gene>
<organism evidence="2 3">
    <name type="scientific">Discina gigas</name>
    <dbReference type="NCBI Taxonomy" id="1032678"/>
    <lineage>
        <taxon>Eukaryota</taxon>
        <taxon>Fungi</taxon>
        <taxon>Dikarya</taxon>
        <taxon>Ascomycota</taxon>
        <taxon>Pezizomycotina</taxon>
        <taxon>Pezizomycetes</taxon>
        <taxon>Pezizales</taxon>
        <taxon>Discinaceae</taxon>
        <taxon>Discina</taxon>
    </lineage>
</organism>
<protein>
    <recommendedName>
        <fullName evidence="1">CHAT domain-containing protein</fullName>
    </recommendedName>
</protein>
<name>A0ABR3GDR5_9PEZI</name>
<dbReference type="Gene3D" id="1.20.120.660">
    <property type="entry name" value="IL-4 antagonist (De novo design) like domain"/>
    <property type="match status" value="1"/>
</dbReference>
<dbReference type="PANTHER" id="PTHR19959:SF119">
    <property type="entry name" value="FUNGAL LIPASE-LIKE DOMAIN-CONTAINING PROTEIN"/>
    <property type="match status" value="1"/>
</dbReference>
<dbReference type="InterPro" id="IPR024983">
    <property type="entry name" value="CHAT_dom"/>
</dbReference>
<dbReference type="InterPro" id="IPR011990">
    <property type="entry name" value="TPR-like_helical_dom_sf"/>
</dbReference>
<dbReference type="PANTHER" id="PTHR19959">
    <property type="entry name" value="KINESIN LIGHT CHAIN"/>
    <property type="match status" value="1"/>
</dbReference>